<sequence>MSRTVLALAFALAMSPVATSPLAAQEPSGWKPTEKIERYAISGQSELDLYKSIGDKGPMVRGGKVRAIAYTDFKLTWDRAYESDATGACRLARNIPNVTIIYRFPKPSGKLAPSVKANWNTFEAGIEAHERQHGQFIMQMVRRMVAETSNLSAANDPTCKKVRAELTRRMGAAFKEKSGKDAAFDKTEMGDGGNVRQLVMTFVYGG</sequence>
<reference evidence="2 3" key="1">
    <citation type="submission" date="2024-06" db="EMBL/GenBank/DDBJ databases">
        <title>Genomic Encyclopedia of Type Strains, Phase IV (KMG-IV): sequencing the most valuable type-strain genomes for metagenomic binning, comparative biology and taxonomic classification.</title>
        <authorList>
            <person name="Goeker M."/>
        </authorList>
    </citation>
    <scope>NUCLEOTIDE SEQUENCE [LARGE SCALE GENOMIC DNA]</scope>
    <source>
        <strain evidence="2 3">DSM 29780</strain>
    </source>
</reference>
<keyword evidence="3" id="KW-1185">Reference proteome</keyword>
<dbReference type="Proteomes" id="UP001549047">
    <property type="component" value="Unassembled WGS sequence"/>
</dbReference>
<name>A0ABV2J5I9_9HYPH</name>
<dbReference type="Pfam" id="PF06037">
    <property type="entry name" value="DUF922"/>
    <property type="match status" value="1"/>
</dbReference>
<dbReference type="RefSeq" id="WP_354557577.1">
    <property type="nucleotide sequence ID" value="NZ_JBEPMB010000006.1"/>
</dbReference>
<keyword evidence="1" id="KW-0732">Signal</keyword>
<dbReference type="PIRSF" id="PIRSF010521">
    <property type="entry name" value="DUF922_bac"/>
    <property type="match status" value="1"/>
</dbReference>
<comment type="caution">
    <text evidence="2">The sequence shown here is derived from an EMBL/GenBank/DDBJ whole genome shotgun (WGS) entry which is preliminary data.</text>
</comment>
<evidence type="ECO:0000313" key="3">
    <source>
        <dbReference type="Proteomes" id="UP001549047"/>
    </source>
</evidence>
<proteinExistence type="predicted"/>
<dbReference type="GO" id="GO:0008233">
    <property type="term" value="F:peptidase activity"/>
    <property type="evidence" value="ECO:0007669"/>
    <property type="project" value="UniProtKB-KW"/>
</dbReference>
<dbReference type="GO" id="GO:0006508">
    <property type="term" value="P:proteolysis"/>
    <property type="evidence" value="ECO:0007669"/>
    <property type="project" value="UniProtKB-KW"/>
</dbReference>
<gene>
    <name evidence="2" type="ORF">ABID16_003427</name>
</gene>
<feature type="signal peptide" evidence="1">
    <location>
        <begin position="1"/>
        <end position="23"/>
    </location>
</feature>
<feature type="chain" id="PRO_5047379301" evidence="1">
    <location>
        <begin position="24"/>
        <end position="206"/>
    </location>
</feature>
<keyword evidence="2" id="KW-0645">Protease</keyword>
<dbReference type="InterPro" id="IPR010321">
    <property type="entry name" value="DUF922"/>
</dbReference>
<protein>
    <submittedName>
        <fullName evidence="2">Secreted Zn-dependent protease</fullName>
    </submittedName>
</protein>
<evidence type="ECO:0000313" key="2">
    <source>
        <dbReference type="EMBL" id="MET3615084.1"/>
    </source>
</evidence>
<dbReference type="EMBL" id="JBEPMB010000006">
    <property type="protein sequence ID" value="MET3615084.1"/>
    <property type="molecule type" value="Genomic_DNA"/>
</dbReference>
<organism evidence="2 3">
    <name type="scientific">Rhizobium aquaticum</name>
    <dbReference type="NCBI Taxonomy" id="1549636"/>
    <lineage>
        <taxon>Bacteria</taxon>
        <taxon>Pseudomonadati</taxon>
        <taxon>Pseudomonadota</taxon>
        <taxon>Alphaproteobacteria</taxon>
        <taxon>Hyphomicrobiales</taxon>
        <taxon>Rhizobiaceae</taxon>
        <taxon>Rhizobium/Agrobacterium group</taxon>
        <taxon>Rhizobium</taxon>
    </lineage>
</organism>
<evidence type="ECO:0000256" key="1">
    <source>
        <dbReference type="SAM" id="SignalP"/>
    </source>
</evidence>
<accession>A0ABV2J5I9</accession>
<keyword evidence="2" id="KW-0378">Hydrolase</keyword>